<comment type="caution">
    <text evidence="1">The sequence shown here is derived from an EMBL/GenBank/DDBJ whole genome shotgun (WGS) entry which is preliminary data.</text>
</comment>
<reference evidence="1" key="1">
    <citation type="submission" date="2023-04" db="EMBL/GenBank/DDBJ databases">
        <title>Draft Genome sequencing of Naganishia species isolated from polar environments using Oxford Nanopore Technology.</title>
        <authorList>
            <person name="Leo P."/>
            <person name="Venkateswaran K."/>
        </authorList>
    </citation>
    <scope>NUCLEOTIDE SEQUENCE</scope>
    <source>
        <strain evidence="1">MNA-CCFEE 5261</strain>
    </source>
</reference>
<dbReference type="Proteomes" id="UP001241377">
    <property type="component" value="Unassembled WGS sequence"/>
</dbReference>
<accession>A0ACC2V1P6</accession>
<dbReference type="EMBL" id="JASBWR010000125">
    <property type="protein sequence ID" value="KAJ9093263.1"/>
    <property type="molecule type" value="Genomic_DNA"/>
</dbReference>
<sequence>MLRGSRSVGVYAVCSCRQFTCVLARLKPFDLGLLKTNNNQSETFNFESMNRFGDSSATSRPIKENRFAQKFEKSAPKKNNYPKRQEKHRNPRKAVRFQFESGSVQAQNAIKAVINEVHSYSKSYKVNYVGSGKGGLEQKHLVDIVNSLDLAVNGIYCVPPTDDKSLPIIKTNKVQEMIKSYTDKLALEKEQELLQKGSIVAQKVMRLRDRAEKKKSATKVLTVSWGISNSDLCNQKATEIQKRISKGEHFLLYLGEKKSFYSARQLAGKENAFGLKDTPEVGDIAEEDLAGMSVEERKRLSIFQTVKTMLDDSSCQYDISGDLESRVLFSCQPLERDTKSKDTEQKEAKKSKKASASKQADNSKKAMSEDELDSLYLFKIED</sequence>
<organism evidence="1 2">
    <name type="scientific">Naganishia cerealis</name>
    <dbReference type="NCBI Taxonomy" id="610337"/>
    <lineage>
        <taxon>Eukaryota</taxon>
        <taxon>Fungi</taxon>
        <taxon>Dikarya</taxon>
        <taxon>Basidiomycota</taxon>
        <taxon>Agaricomycotina</taxon>
        <taxon>Tremellomycetes</taxon>
        <taxon>Filobasidiales</taxon>
        <taxon>Filobasidiaceae</taxon>
        <taxon>Naganishia</taxon>
    </lineage>
</organism>
<keyword evidence="2" id="KW-1185">Reference proteome</keyword>
<evidence type="ECO:0000313" key="2">
    <source>
        <dbReference type="Proteomes" id="UP001241377"/>
    </source>
</evidence>
<gene>
    <name evidence="1" type="primary">AIM23</name>
    <name evidence="1" type="ORF">QFC19_008390</name>
</gene>
<evidence type="ECO:0000313" key="1">
    <source>
        <dbReference type="EMBL" id="KAJ9093263.1"/>
    </source>
</evidence>
<name>A0ACC2V1P6_9TREE</name>
<proteinExistence type="predicted"/>
<protein>
    <submittedName>
        <fullName evidence="1">Altered inheritance of mitochondria protein 23, mitochondrial</fullName>
    </submittedName>
</protein>